<dbReference type="EMBL" id="BPVZ01000093">
    <property type="protein sequence ID" value="GKV31880.1"/>
    <property type="molecule type" value="Genomic_DNA"/>
</dbReference>
<organism evidence="2 3">
    <name type="scientific">Rubroshorea leprosula</name>
    <dbReference type="NCBI Taxonomy" id="152421"/>
    <lineage>
        <taxon>Eukaryota</taxon>
        <taxon>Viridiplantae</taxon>
        <taxon>Streptophyta</taxon>
        <taxon>Embryophyta</taxon>
        <taxon>Tracheophyta</taxon>
        <taxon>Spermatophyta</taxon>
        <taxon>Magnoliopsida</taxon>
        <taxon>eudicotyledons</taxon>
        <taxon>Gunneridae</taxon>
        <taxon>Pentapetalae</taxon>
        <taxon>rosids</taxon>
        <taxon>malvids</taxon>
        <taxon>Malvales</taxon>
        <taxon>Dipterocarpaceae</taxon>
        <taxon>Rubroshorea</taxon>
    </lineage>
</organism>
<evidence type="ECO:0000313" key="3">
    <source>
        <dbReference type="Proteomes" id="UP001054252"/>
    </source>
</evidence>
<dbReference type="Proteomes" id="UP001054252">
    <property type="component" value="Unassembled WGS sequence"/>
</dbReference>
<comment type="caution">
    <text evidence="2">The sequence shown here is derived from an EMBL/GenBank/DDBJ whole genome shotgun (WGS) entry which is preliminary data.</text>
</comment>
<evidence type="ECO:0000313" key="2">
    <source>
        <dbReference type="EMBL" id="GKV31880.1"/>
    </source>
</evidence>
<evidence type="ECO:0000256" key="1">
    <source>
        <dbReference type="SAM" id="SignalP"/>
    </source>
</evidence>
<feature type="signal peptide" evidence="1">
    <location>
        <begin position="1"/>
        <end position="21"/>
    </location>
</feature>
<keyword evidence="1" id="KW-0732">Signal</keyword>
<name>A0AAV5L430_9ROSI</name>
<feature type="chain" id="PRO_5043618845" evidence="1">
    <location>
        <begin position="22"/>
        <end position="64"/>
    </location>
</feature>
<proteinExistence type="predicted"/>
<keyword evidence="3" id="KW-1185">Reference proteome</keyword>
<reference evidence="2 3" key="1">
    <citation type="journal article" date="2021" name="Commun. Biol.">
        <title>The genome of Shorea leprosula (Dipterocarpaceae) highlights the ecological relevance of drought in aseasonal tropical rainforests.</title>
        <authorList>
            <person name="Ng K.K.S."/>
            <person name="Kobayashi M.J."/>
            <person name="Fawcett J.A."/>
            <person name="Hatakeyama M."/>
            <person name="Paape T."/>
            <person name="Ng C.H."/>
            <person name="Ang C.C."/>
            <person name="Tnah L.H."/>
            <person name="Lee C.T."/>
            <person name="Nishiyama T."/>
            <person name="Sese J."/>
            <person name="O'Brien M.J."/>
            <person name="Copetti D."/>
            <person name="Mohd Noor M.I."/>
            <person name="Ong R.C."/>
            <person name="Putra M."/>
            <person name="Sireger I.Z."/>
            <person name="Indrioko S."/>
            <person name="Kosugi Y."/>
            <person name="Izuno A."/>
            <person name="Isagi Y."/>
            <person name="Lee S.L."/>
            <person name="Shimizu K.K."/>
        </authorList>
    </citation>
    <scope>NUCLEOTIDE SEQUENCE [LARGE SCALE GENOMIC DNA]</scope>
    <source>
        <strain evidence="2">214</strain>
    </source>
</reference>
<dbReference type="AlphaFoldDB" id="A0AAV5L430"/>
<gene>
    <name evidence="2" type="ORF">SLEP1_g40536</name>
</gene>
<accession>A0AAV5L430</accession>
<sequence length="64" mass="7207">MWCRYSLLLLTLLLAAHYSSKEVAGRTKIYLVSGDPNHLEMSIKGIVKETGFSKFCNCGELKLK</sequence>
<protein>
    <submittedName>
        <fullName evidence="2">Uncharacterized protein</fullName>
    </submittedName>
</protein>